<name>A0A9P4LQC7_9PLEO</name>
<evidence type="ECO:0000313" key="2">
    <source>
        <dbReference type="EMBL" id="KAF2036031.1"/>
    </source>
</evidence>
<sequence>MQRHESQPRPPFASCPRTTTACGWLRYHTPRCWLSGNLVAWESGRWNVGIAAPVRDAEGSALSSLGIAMPVSNESECYIYNSAASTSANARPPKEADLPVDISMASADTTNGRMRMTLGKRTDGTPARLILHARSPKLQHGTPKDMKDDSRIQGGPRSEKTR</sequence>
<feature type="region of interest" description="Disordered" evidence="1">
    <location>
        <begin position="117"/>
        <end position="162"/>
    </location>
</feature>
<dbReference type="EMBL" id="ML978155">
    <property type="protein sequence ID" value="KAF2036031.1"/>
    <property type="molecule type" value="Genomic_DNA"/>
</dbReference>
<comment type="caution">
    <text evidence="2">The sequence shown here is derived from an EMBL/GenBank/DDBJ whole genome shotgun (WGS) entry which is preliminary data.</text>
</comment>
<evidence type="ECO:0000313" key="3">
    <source>
        <dbReference type="Proteomes" id="UP000799777"/>
    </source>
</evidence>
<dbReference type="Proteomes" id="UP000799777">
    <property type="component" value="Unassembled WGS sequence"/>
</dbReference>
<organism evidence="2 3">
    <name type="scientific">Setomelanomma holmii</name>
    <dbReference type="NCBI Taxonomy" id="210430"/>
    <lineage>
        <taxon>Eukaryota</taxon>
        <taxon>Fungi</taxon>
        <taxon>Dikarya</taxon>
        <taxon>Ascomycota</taxon>
        <taxon>Pezizomycotina</taxon>
        <taxon>Dothideomycetes</taxon>
        <taxon>Pleosporomycetidae</taxon>
        <taxon>Pleosporales</taxon>
        <taxon>Pleosporineae</taxon>
        <taxon>Phaeosphaeriaceae</taxon>
        <taxon>Setomelanomma</taxon>
    </lineage>
</organism>
<proteinExistence type="predicted"/>
<feature type="compositionally biased region" description="Basic and acidic residues" evidence="1">
    <location>
        <begin position="142"/>
        <end position="162"/>
    </location>
</feature>
<accession>A0A9P4LQC7</accession>
<dbReference type="AlphaFoldDB" id="A0A9P4LQC7"/>
<protein>
    <submittedName>
        <fullName evidence="2">Uncharacterized protein</fullName>
    </submittedName>
</protein>
<reference evidence="2" key="1">
    <citation type="journal article" date="2020" name="Stud. Mycol.">
        <title>101 Dothideomycetes genomes: a test case for predicting lifestyles and emergence of pathogens.</title>
        <authorList>
            <person name="Haridas S."/>
            <person name="Albert R."/>
            <person name="Binder M."/>
            <person name="Bloem J."/>
            <person name="Labutti K."/>
            <person name="Salamov A."/>
            <person name="Andreopoulos B."/>
            <person name="Baker S."/>
            <person name="Barry K."/>
            <person name="Bills G."/>
            <person name="Bluhm B."/>
            <person name="Cannon C."/>
            <person name="Castanera R."/>
            <person name="Culley D."/>
            <person name="Daum C."/>
            <person name="Ezra D."/>
            <person name="Gonzalez J."/>
            <person name="Henrissat B."/>
            <person name="Kuo A."/>
            <person name="Liang C."/>
            <person name="Lipzen A."/>
            <person name="Lutzoni F."/>
            <person name="Magnuson J."/>
            <person name="Mondo S."/>
            <person name="Nolan M."/>
            <person name="Ohm R."/>
            <person name="Pangilinan J."/>
            <person name="Park H.-J."/>
            <person name="Ramirez L."/>
            <person name="Alfaro M."/>
            <person name="Sun H."/>
            <person name="Tritt A."/>
            <person name="Yoshinaga Y."/>
            <person name="Zwiers L.-H."/>
            <person name="Turgeon B."/>
            <person name="Goodwin S."/>
            <person name="Spatafora J."/>
            <person name="Crous P."/>
            <person name="Grigoriev I."/>
        </authorList>
    </citation>
    <scope>NUCLEOTIDE SEQUENCE</scope>
    <source>
        <strain evidence="2">CBS 110217</strain>
    </source>
</reference>
<gene>
    <name evidence="2" type="ORF">EK21DRAFT_83756</name>
</gene>
<keyword evidence="3" id="KW-1185">Reference proteome</keyword>
<evidence type="ECO:0000256" key="1">
    <source>
        <dbReference type="SAM" id="MobiDB-lite"/>
    </source>
</evidence>